<gene>
    <name evidence="2" type="ORF">QX51_08295</name>
</gene>
<keyword evidence="3" id="KW-1185">Reference proteome</keyword>
<name>A0A0B3VXR5_9FIRM</name>
<dbReference type="EMBL" id="JWHR01000075">
    <property type="protein sequence ID" value="KHS57444.1"/>
    <property type="molecule type" value="Genomic_DNA"/>
</dbReference>
<evidence type="ECO:0000259" key="1">
    <source>
        <dbReference type="Pfam" id="PF07561"/>
    </source>
</evidence>
<protein>
    <recommendedName>
        <fullName evidence="1">DUF1540 domain-containing protein</fullName>
    </recommendedName>
</protein>
<sequence>MTLVGCNVNNCAHNTNGTCYANKVSVNGKKARTSNNTCCSSFVSESNFSNFSNNALDGSQCNSLSCNVKTCVNNAGNICALRDVAITSNADSANLSSETYCGSFRCK</sequence>
<proteinExistence type="predicted"/>
<evidence type="ECO:0000313" key="3">
    <source>
        <dbReference type="Proteomes" id="UP000031189"/>
    </source>
</evidence>
<dbReference type="RefSeq" id="WP_039679446.1">
    <property type="nucleotide sequence ID" value="NZ_JAWGXO010000008.1"/>
</dbReference>
<organism evidence="2 3">
    <name type="scientific">Terrisporobacter othiniensis</name>
    <dbReference type="NCBI Taxonomy" id="1577792"/>
    <lineage>
        <taxon>Bacteria</taxon>
        <taxon>Bacillati</taxon>
        <taxon>Bacillota</taxon>
        <taxon>Clostridia</taxon>
        <taxon>Peptostreptococcales</taxon>
        <taxon>Peptostreptococcaceae</taxon>
        <taxon>Terrisporobacter</taxon>
    </lineage>
</organism>
<feature type="domain" description="DUF1540" evidence="1">
    <location>
        <begin position="4"/>
        <end position="42"/>
    </location>
</feature>
<dbReference type="STRING" id="1577792.QX51_08295"/>
<evidence type="ECO:0000313" key="2">
    <source>
        <dbReference type="EMBL" id="KHS57444.1"/>
    </source>
</evidence>
<dbReference type="Pfam" id="PF07561">
    <property type="entry name" value="DUF1540"/>
    <property type="match status" value="2"/>
</dbReference>
<dbReference type="Proteomes" id="UP000031189">
    <property type="component" value="Unassembled WGS sequence"/>
</dbReference>
<accession>A0A0B3VXR5</accession>
<dbReference type="AlphaFoldDB" id="A0A0B3VXR5"/>
<reference evidence="2 3" key="1">
    <citation type="submission" date="2014-12" db="EMBL/GenBank/DDBJ databases">
        <title>Draft genome sequence of Terrisporobacter sp. 08-306576, isolated from the blood culture of a bacteremia patient.</title>
        <authorList>
            <person name="Lund L.C."/>
            <person name="Sydenham T.V."/>
            <person name="Hogh S.V."/>
            <person name="Skov M.N."/>
            <person name="Kemp M."/>
            <person name="Justesen U.S."/>
        </authorList>
    </citation>
    <scope>NUCLEOTIDE SEQUENCE [LARGE SCALE GENOMIC DNA]</scope>
    <source>
        <strain evidence="2 3">08-306576</strain>
    </source>
</reference>
<dbReference type="OrthoDB" id="9792226at2"/>
<dbReference type="InterPro" id="IPR011437">
    <property type="entry name" value="DUF1540"/>
</dbReference>
<feature type="domain" description="DUF1540" evidence="1">
    <location>
        <begin position="65"/>
        <end position="104"/>
    </location>
</feature>
<comment type="caution">
    <text evidence="2">The sequence shown here is derived from an EMBL/GenBank/DDBJ whole genome shotgun (WGS) entry which is preliminary data.</text>
</comment>